<dbReference type="SUPFAM" id="SSF47413">
    <property type="entry name" value="lambda repressor-like DNA-binding domains"/>
    <property type="match status" value="1"/>
</dbReference>
<name>A0AAE5X976_9BRAD</name>
<geneLocation type="plasmid" evidence="1 3">
    <name>unnamed1</name>
</geneLocation>
<dbReference type="InterPro" id="IPR010982">
    <property type="entry name" value="Lambda_DNA-bd_dom_sf"/>
</dbReference>
<reference evidence="2 4" key="2">
    <citation type="submission" date="2018-10" db="EMBL/GenBank/DDBJ databases">
        <title>Bradyrhizobium sp. nov., effective nodules isolated from peanut in China.</title>
        <authorList>
            <person name="Li Y."/>
        </authorList>
    </citation>
    <scope>NUCLEOTIDE SEQUENCE [LARGE SCALE GENOMIC DNA]</scope>
    <source>
        <strain evidence="2 4">CCBAU 53426</strain>
    </source>
</reference>
<evidence type="ECO:0000313" key="1">
    <source>
        <dbReference type="EMBL" id="QAU51034.1"/>
    </source>
</evidence>
<sequence>MGGFGRNRTAFLVECRLQRADGLYRWHEGLSGRHLRAARGLLNWSVKEVAQRVCVSTAIIWRIEEYSDTPMSDAQRESLRKTFVDAGIKVTLPVVGKPRCSAAMTLHRQIEMAINRYLFCSAGGQRRSQESTKLSFRQLLLV</sequence>
<protein>
    <recommendedName>
        <fullName evidence="5">XRE family transcriptional regulator</fullName>
    </recommendedName>
</protein>
<dbReference type="KEGG" id="bgz:XH91_37830"/>
<evidence type="ECO:0008006" key="5">
    <source>
        <dbReference type="Google" id="ProtNLM"/>
    </source>
</evidence>
<evidence type="ECO:0000313" key="4">
    <source>
        <dbReference type="Proteomes" id="UP000290401"/>
    </source>
</evidence>
<dbReference type="AlphaFoldDB" id="A0AAE5X976"/>
<keyword evidence="1" id="KW-0614">Plasmid</keyword>
<dbReference type="Gene3D" id="1.10.260.40">
    <property type="entry name" value="lambda repressor-like DNA-binding domains"/>
    <property type="match status" value="1"/>
</dbReference>
<dbReference type="Proteomes" id="UP000290401">
    <property type="component" value="Unassembled WGS sequence"/>
</dbReference>
<dbReference type="EMBL" id="CP030054">
    <property type="protein sequence ID" value="QAU51034.1"/>
    <property type="molecule type" value="Genomic_DNA"/>
</dbReference>
<evidence type="ECO:0000313" key="2">
    <source>
        <dbReference type="EMBL" id="RXH17175.1"/>
    </source>
</evidence>
<gene>
    <name evidence="2" type="ORF">EAS56_04585</name>
    <name evidence="1" type="ORF">XH91_37830</name>
</gene>
<evidence type="ECO:0000313" key="3">
    <source>
        <dbReference type="Proteomes" id="UP000288972"/>
    </source>
</evidence>
<accession>A0AAE5X976</accession>
<proteinExistence type="predicted"/>
<reference evidence="1 3" key="1">
    <citation type="submission" date="2018-06" db="EMBL/GenBank/DDBJ databases">
        <title>Comparative genomics of rhizobia nodulating Arachis hypogaea in China.</title>
        <authorList>
            <person name="Li Y."/>
        </authorList>
    </citation>
    <scope>NUCLEOTIDE SEQUENCE [LARGE SCALE GENOMIC DNA]</scope>
    <source>
        <strain evidence="1 3">CCBAU 51670</strain>
        <plasmid evidence="1 3">unnamed1</plasmid>
    </source>
</reference>
<dbReference type="Proteomes" id="UP000288972">
    <property type="component" value="Plasmid unnamed1"/>
</dbReference>
<dbReference type="EMBL" id="RDQZ01000002">
    <property type="protein sequence ID" value="RXH17175.1"/>
    <property type="molecule type" value="Genomic_DNA"/>
</dbReference>
<dbReference type="GO" id="GO:0003677">
    <property type="term" value="F:DNA binding"/>
    <property type="evidence" value="ECO:0007669"/>
    <property type="project" value="InterPro"/>
</dbReference>
<keyword evidence="4" id="KW-1185">Reference proteome</keyword>
<organism evidence="1 3">
    <name type="scientific">Bradyrhizobium guangzhouense</name>
    <dbReference type="NCBI Taxonomy" id="1325095"/>
    <lineage>
        <taxon>Bacteria</taxon>
        <taxon>Pseudomonadati</taxon>
        <taxon>Pseudomonadota</taxon>
        <taxon>Alphaproteobacteria</taxon>
        <taxon>Hyphomicrobiales</taxon>
        <taxon>Nitrobacteraceae</taxon>
        <taxon>Bradyrhizobium</taxon>
    </lineage>
</organism>